<feature type="region of interest" description="Disordered" evidence="1">
    <location>
        <begin position="177"/>
        <end position="208"/>
    </location>
</feature>
<dbReference type="GeneTree" id="ENSGT00950000183139"/>
<reference evidence="2" key="2">
    <citation type="submission" date="2025-08" db="UniProtKB">
        <authorList>
            <consortium name="Ensembl"/>
        </authorList>
    </citation>
    <scope>IDENTIFICATION</scope>
</reference>
<organism evidence="2 3">
    <name type="scientific">Ciona savignyi</name>
    <name type="common">Pacific transparent sea squirt</name>
    <dbReference type="NCBI Taxonomy" id="51511"/>
    <lineage>
        <taxon>Eukaryota</taxon>
        <taxon>Metazoa</taxon>
        <taxon>Chordata</taxon>
        <taxon>Tunicata</taxon>
        <taxon>Ascidiacea</taxon>
        <taxon>Phlebobranchia</taxon>
        <taxon>Cionidae</taxon>
        <taxon>Ciona</taxon>
    </lineage>
</organism>
<dbReference type="HOGENOM" id="CLU_1182563_0_0_1"/>
<feature type="compositionally biased region" description="Acidic residues" evidence="1">
    <location>
        <begin position="181"/>
        <end position="192"/>
    </location>
</feature>
<sequence length="243" mass="27371">MLQARVSIIKWIVAFTGRFEKSATPIVVESAVRTLQLQVLKQHLNLNVSMEGGKEGNDSKPTTPSGLTPQHLSVTSVQTLGNEPNSNTSTLTEKEPSISSVSSLDDKLKSSGSAEEELVRSVLYSTRQNVNIVHEMFRQTFMLPLTEVPTMRRVVKVYQEWIQDGDIPVFMEEIPDHEQPETEDINSDDENDEKEKLTRQKSTNSLRNVSYMRGQLNPVIDRALNSNVSCRSNHPPTFHHQLS</sequence>
<dbReference type="AlphaFoldDB" id="H2Z708"/>
<keyword evidence="3" id="KW-1185">Reference proteome</keyword>
<dbReference type="Ensembl" id="ENSCSAVT00000013521.1">
    <property type="protein sequence ID" value="ENSCSAVP00000013370.1"/>
    <property type="gene ID" value="ENSCSAVG00000007838.1"/>
</dbReference>
<dbReference type="Proteomes" id="UP000007875">
    <property type="component" value="Unassembled WGS sequence"/>
</dbReference>
<reference evidence="2" key="3">
    <citation type="submission" date="2025-09" db="UniProtKB">
        <authorList>
            <consortium name="Ensembl"/>
        </authorList>
    </citation>
    <scope>IDENTIFICATION</scope>
</reference>
<proteinExistence type="predicted"/>
<name>H2Z708_CIOSA</name>
<accession>H2Z708</accession>
<evidence type="ECO:0000256" key="1">
    <source>
        <dbReference type="SAM" id="MobiDB-lite"/>
    </source>
</evidence>
<reference evidence="3" key="1">
    <citation type="submission" date="2003-08" db="EMBL/GenBank/DDBJ databases">
        <authorList>
            <person name="Birren B."/>
            <person name="Nusbaum C."/>
            <person name="Abebe A."/>
            <person name="Abouelleil A."/>
            <person name="Adekoya E."/>
            <person name="Ait-zahra M."/>
            <person name="Allen N."/>
            <person name="Allen T."/>
            <person name="An P."/>
            <person name="Anderson M."/>
            <person name="Anderson S."/>
            <person name="Arachchi H."/>
            <person name="Armbruster J."/>
            <person name="Bachantsang P."/>
            <person name="Baldwin J."/>
            <person name="Barry A."/>
            <person name="Bayul T."/>
            <person name="Blitshsteyn B."/>
            <person name="Bloom T."/>
            <person name="Blye J."/>
            <person name="Boguslavskiy L."/>
            <person name="Borowsky M."/>
            <person name="Boukhgalter B."/>
            <person name="Brunache A."/>
            <person name="Butler J."/>
            <person name="Calixte N."/>
            <person name="Calvo S."/>
            <person name="Camarata J."/>
            <person name="Campo K."/>
            <person name="Chang J."/>
            <person name="Cheshatsang Y."/>
            <person name="Citroen M."/>
            <person name="Collymore A."/>
            <person name="Considine T."/>
            <person name="Cook A."/>
            <person name="Cooke P."/>
            <person name="Corum B."/>
            <person name="Cuomo C."/>
            <person name="David R."/>
            <person name="Dawoe T."/>
            <person name="Degray S."/>
            <person name="Dodge S."/>
            <person name="Dooley K."/>
            <person name="Dorje P."/>
            <person name="Dorjee K."/>
            <person name="Dorris L."/>
            <person name="Duffey N."/>
            <person name="Dupes A."/>
            <person name="Elkins T."/>
            <person name="Engels R."/>
            <person name="Erickson J."/>
            <person name="Farina A."/>
            <person name="Faro S."/>
            <person name="Ferreira P."/>
            <person name="Fischer H."/>
            <person name="Fitzgerald M."/>
            <person name="Foley K."/>
            <person name="Gage D."/>
            <person name="Galagan J."/>
            <person name="Gearin G."/>
            <person name="Gnerre S."/>
            <person name="Gnirke A."/>
            <person name="Goyette A."/>
            <person name="Graham J."/>
            <person name="Grandbois E."/>
            <person name="Gyaltsen K."/>
            <person name="Hafez N."/>
            <person name="Hagopian D."/>
            <person name="Hagos B."/>
            <person name="Hall J."/>
            <person name="Hatcher B."/>
            <person name="Heller A."/>
            <person name="Higgins H."/>
            <person name="Honan T."/>
            <person name="Horn A."/>
            <person name="Houde N."/>
            <person name="Hughes L."/>
            <person name="Hulme W."/>
            <person name="Husby E."/>
            <person name="Iliev I."/>
            <person name="Jaffe D."/>
            <person name="Jones C."/>
            <person name="Kamal M."/>
            <person name="Kamat A."/>
            <person name="Kamvysselis M."/>
            <person name="Karlsson E."/>
            <person name="Kells C."/>
            <person name="Kieu A."/>
            <person name="Kisner P."/>
            <person name="Kodira C."/>
            <person name="Kulbokas E."/>
            <person name="Labutti K."/>
            <person name="Lama D."/>
            <person name="Landers T."/>
            <person name="Leger J."/>
            <person name="Levine S."/>
            <person name="Lewis D."/>
            <person name="Lewis T."/>
            <person name="Lindblad-toh K."/>
            <person name="Liu X."/>
            <person name="Lokyitsang T."/>
            <person name="Lokyitsang Y."/>
            <person name="Lucien O."/>
            <person name="Lui A."/>
            <person name="Ma L.J."/>
            <person name="Mabbitt R."/>
            <person name="Macdonald J."/>
            <person name="Maclean C."/>
            <person name="Major J."/>
            <person name="Manning J."/>
            <person name="Marabella R."/>
            <person name="Maru K."/>
            <person name="Matthews C."/>
            <person name="Mauceli E."/>
            <person name="Mccarthy M."/>
            <person name="Mcdonough S."/>
            <person name="Mcghee T."/>
            <person name="Meldrim J."/>
            <person name="Meneus L."/>
            <person name="Mesirov J."/>
            <person name="Mihalev A."/>
            <person name="Mihova T."/>
            <person name="Mikkelsen T."/>
            <person name="Mlenga V."/>
            <person name="Moru K."/>
            <person name="Mozes J."/>
            <person name="Mulrain L."/>
            <person name="Munson G."/>
            <person name="Naylor J."/>
            <person name="Newes C."/>
            <person name="Nguyen C."/>
            <person name="Nguyen N."/>
            <person name="Nguyen T."/>
            <person name="Nicol R."/>
            <person name="Nielsen C."/>
            <person name="Nizzari M."/>
            <person name="Norbu C."/>
            <person name="Norbu N."/>
            <person name="O'donnell P."/>
            <person name="Okoawo O."/>
            <person name="O'leary S."/>
            <person name="Omotosho B."/>
            <person name="O'neill K."/>
            <person name="Osman S."/>
            <person name="Parker S."/>
            <person name="Perrin D."/>
            <person name="Phunkhang P."/>
            <person name="Piqani B."/>
            <person name="Purcell S."/>
            <person name="Rachupka T."/>
            <person name="Ramasamy U."/>
            <person name="Rameau R."/>
            <person name="Ray V."/>
            <person name="Raymond C."/>
            <person name="Retta R."/>
            <person name="Richardson S."/>
            <person name="Rise C."/>
            <person name="Rodriguez J."/>
            <person name="Rogers J."/>
            <person name="Rogov P."/>
            <person name="Rutman M."/>
            <person name="Schupbach R."/>
            <person name="Seaman C."/>
            <person name="Settipalli S."/>
            <person name="Sharpe T."/>
            <person name="Sheridan J."/>
            <person name="Sherpa N."/>
            <person name="Shi J."/>
            <person name="Smirnov S."/>
            <person name="Smith C."/>
            <person name="Sougnez C."/>
            <person name="Spencer B."/>
            <person name="Stalker J."/>
            <person name="Stange-thomann N."/>
            <person name="Stavropoulos S."/>
            <person name="Stetson K."/>
            <person name="Stone C."/>
            <person name="Stone S."/>
            <person name="Stubbs M."/>
            <person name="Talamas J."/>
            <person name="Tchuinga P."/>
            <person name="Tenzing P."/>
            <person name="Tesfaye S."/>
            <person name="Theodore J."/>
            <person name="Thoulutsang Y."/>
            <person name="Topham K."/>
            <person name="Towey S."/>
            <person name="Tsamla T."/>
            <person name="Tsomo N."/>
            <person name="Vallee D."/>
            <person name="Vassiliev H."/>
            <person name="Venkataraman V."/>
            <person name="Vinson J."/>
            <person name="Vo A."/>
            <person name="Wade C."/>
            <person name="Wang S."/>
            <person name="Wangchuk T."/>
            <person name="Wangdi T."/>
            <person name="Whittaker C."/>
            <person name="Wilkinson J."/>
            <person name="Wu Y."/>
            <person name="Wyman D."/>
            <person name="Yadav S."/>
            <person name="Yang S."/>
            <person name="Yang X."/>
            <person name="Yeager S."/>
            <person name="Yee E."/>
            <person name="Young G."/>
            <person name="Zainoun J."/>
            <person name="Zembeck L."/>
            <person name="Zimmer A."/>
            <person name="Zody M."/>
            <person name="Lander E."/>
        </authorList>
    </citation>
    <scope>NUCLEOTIDE SEQUENCE [LARGE SCALE GENOMIC DNA]</scope>
</reference>
<protein>
    <submittedName>
        <fullName evidence="2">Uncharacterized protein</fullName>
    </submittedName>
</protein>
<feature type="region of interest" description="Disordered" evidence="1">
    <location>
        <begin position="49"/>
        <end position="107"/>
    </location>
</feature>
<evidence type="ECO:0000313" key="3">
    <source>
        <dbReference type="Proteomes" id="UP000007875"/>
    </source>
</evidence>
<evidence type="ECO:0000313" key="2">
    <source>
        <dbReference type="Ensembl" id="ENSCSAVP00000013370.1"/>
    </source>
</evidence>
<feature type="compositionally biased region" description="Polar residues" evidence="1">
    <location>
        <begin position="59"/>
        <end position="91"/>
    </location>
</feature>